<evidence type="ECO:0000256" key="2">
    <source>
        <dbReference type="ARBA" id="ARBA00022448"/>
    </source>
</evidence>
<protein>
    <submittedName>
        <fullName evidence="8">Sugar ABC transporter permease</fullName>
    </submittedName>
</protein>
<organism evidence="8 9">
    <name type="scientific">Paenibacillus thalictri</name>
    <dbReference type="NCBI Taxonomy" id="2527873"/>
    <lineage>
        <taxon>Bacteria</taxon>
        <taxon>Bacillati</taxon>
        <taxon>Bacillota</taxon>
        <taxon>Bacilli</taxon>
        <taxon>Bacillales</taxon>
        <taxon>Paenibacillaceae</taxon>
        <taxon>Paenibacillus</taxon>
    </lineage>
</organism>
<reference evidence="8 9" key="1">
    <citation type="submission" date="2019-02" db="EMBL/GenBank/DDBJ databases">
        <title>Paenibacillus sp. nov., isolated from surface-sterilized tissue of Thalictrum simplex L.</title>
        <authorList>
            <person name="Tuo L."/>
        </authorList>
    </citation>
    <scope>NUCLEOTIDE SEQUENCE [LARGE SCALE GENOMIC DNA]</scope>
    <source>
        <strain evidence="8 9">N2SHLJ1</strain>
    </source>
</reference>
<keyword evidence="5 6" id="KW-0472">Membrane</keyword>
<name>A0A4Q9DJJ1_9BACL</name>
<evidence type="ECO:0000313" key="9">
    <source>
        <dbReference type="Proteomes" id="UP000293142"/>
    </source>
</evidence>
<accession>A0A4Q9DJJ1</accession>
<comment type="caution">
    <text evidence="8">The sequence shown here is derived from an EMBL/GenBank/DDBJ whole genome shotgun (WGS) entry which is preliminary data.</text>
</comment>
<dbReference type="SUPFAM" id="SSF161098">
    <property type="entry name" value="MetI-like"/>
    <property type="match status" value="1"/>
</dbReference>
<comment type="subcellular location">
    <subcellularLocation>
        <location evidence="6">Cell membrane</location>
        <topology evidence="6">Multi-pass membrane protein</topology>
    </subcellularLocation>
    <subcellularLocation>
        <location evidence="1">Membrane</location>
        <topology evidence="1">Multi-pass membrane protein</topology>
    </subcellularLocation>
</comment>
<keyword evidence="3 6" id="KW-0812">Transmembrane</keyword>
<comment type="similarity">
    <text evidence="6">Belongs to the binding-protein-dependent transport system permease family.</text>
</comment>
<dbReference type="Proteomes" id="UP000293142">
    <property type="component" value="Unassembled WGS sequence"/>
</dbReference>
<dbReference type="RefSeq" id="WP_131016134.1">
    <property type="nucleotide sequence ID" value="NZ_SIRE01000019.1"/>
</dbReference>
<dbReference type="GO" id="GO:0005886">
    <property type="term" value="C:plasma membrane"/>
    <property type="evidence" value="ECO:0007669"/>
    <property type="project" value="UniProtKB-SubCell"/>
</dbReference>
<sequence>MKSVTAKTTPAPATLSAPQKHRPLLKYWDLYIMLVPALVFLLVFKYTPMYGVVIAFKDYNIIQGVMKSPWVGLQHFRELFAFDEFPKVVRNTLMISLMKLCLGFPAPIVLALLLNELRIAVFKRSVQTITYLPHFISWVVIGGLAVDLLSPNSGIVNKLIQLFGFEPVFFMSDEKLFRWILVFSDIWKEAGWGAIIYLAALLGINEELFQSATVDGAGRLKQIWHIALPGIRSTIIVLLLLRLGNVLEAGFEQVLAMYNPTVYEVADIIDTYVFRVGLGTMQFGLTTAAGLFKSVIGCVLLVAANFLARKMGEDGIF</sequence>
<feature type="transmembrane region" description="Helical" evidence="6">
    <location>
        <begin position="135"/>
        <end position="156"/>
    </location>
</feature>
<dbReference type="OrthoDB" id="2550782at2"/>
<evidence type="ECO:0000256" key="1">
    <source>
        <dbReference type="ARBA" id="ARBA00004141"/>
    </source>
</evidence>
<evidence type="ECO:0000313" key="8">
    <source>
        <dbReference type="EMBL" id="TBL74549.1"/>
    </source>
</evidence>
<proteinExistence type="inferred from homology"/>
<evidence type="ECO:0000256" key="6">
    <source>
        <dbReference type="RuleBase" id="RU363032"/>
    </source>
</evidence>
<dbReference type="PANTHER" id="PTHR43496:SF1">
    <property type="entry name" value="POLYGALACTURONAN_RHAMNOGALACTURONAN TRANSPORT SYSTEM PERMEASE PROTEIN YTEP"/>
    <property type="match status" value="1"/>
</dbReference>
<evidence type="ECO:0000256" key="5">
    <source>
        <dbReference type="ARBA" id="ARBA00023136"/>
    </source>
</evidence>
<feature type="transmembrane region" description="Helical" evidence="6">
    <location>
        <begin position="93"/>
        <end position="114"/>
    </location>
</feature>
<keyword evidence="2 6" id="KW-0813">Transport</keyword>
<keyword evidence="9" id="KW-1185">Reference proteome</keyword>
<dbReference type="AlphaFoldDB" id="A0A4Q9DJJ1"/>
<dbReference type="EMBL" id="SIRE01000019">
    <property type="protein sequence ID" value="TBL74549.1"/>
    <property type="molecule type" value="Genomic_DNA"/>
</dbReference>
<feature type="domain" description="ABC transmembrane type-1" evidence="7">
    <location>
        <begin position="89"/>
        <end position="304"/>
    </location>
</feature>
<keyword evidence="4 6" id="KW-1133">Transmembrane helix</keyword>
<dbReference type="PROSITE" id="PS50928">
    <property type="entry name" value="ABC_TM1"/>
    <property type="match status" value="1"/>
</dbReference>
<dbReference type="CDD" id="cd06261">
    <property type="entry name" value="TM_PBP2"/>
    <property type="match status" value="1"/>
</dbReference>
<dbReference type="InterPro" id="IPR035906">
    <property type="entry name" value="MetI-like_sf"/>
</dbReference>
<feature type="transmembrane region" description="Helical" evidence="6">
    <location>
        <begin position="28"/>
        <end position="47"/>
    </location>
</feature>
<gene>
    <name evidence="8" type="ORF">EYB31_24815</name>
</gene>
<evidence type="ECO:0000256" key="4">
    <source>
        <dbReference type="ARBA" id="ARBA00022989"/>
    </source>
</evidence>
<dbReference type="InterPro" id="IPR000515">
    <property type="entry name" value="MetI-like"/>
</dbReference>
<dbReference type="PANTHER" id="PTHR43496">
    <property type="entry name" value="PROTEIN LPLB"/>
    <property type="match status" value="1"/>
</dbReference>
<dbReference type="GO" id="GO:0055085">
    <property type="term" value="P:transmembrane transport"/>
    <property type="evidence" value="ECO:0007669"/>
    <property type="project" value="InterPro"/>
</dbReference>
<dbReference type="Pfam" id="PF00528">
    <property type="entry name" value="BPD_transp_1"/>
    <property type="match status" value="1"/>
</dbReference>
<evidence type="ECO:0000256" key="3">
    <source>
        <dbReference type="ARBA" id="ARBA00022692"/>
    </source>
</evidence>
<evidence type="ECO:0000259" key="7">
    <source>
        <dbReference type="PROSITE" id="PS50928"/>
    </source>
</evidence>
<dbReference type="Gene3D" id="1.10.3720.10">
    <property type="entry name" value="MetI-like"/>
    <property type="match status" value="1"/>
</dbReference>
<feature type="transmembrane region" description="Helical" evidence="6">
    <location>
        <begin position="283"/>
        <end position="308"/>
    </location>
</feature>